<keyword evidence="5" id="KW-1185">Reference proteome</keyword>
<evidence type="ECO:0000313" key="5">
    <source>
        <dbReference type="Proteomes" id="UP000649289"/>
    </source>
</evidence>
<evidence type="ECO:0000259" key="3">
    <source>
        <dbReference type="SMART" id="SM00062"/>
    </source>
</evidence>
<dbReference type="PROSITE" id="PS51257">
    <property type="entry name" value="PROKAR_LIPOPROTEIN"/>
    <property type="match status" value="1"/>
</dbReference>
<dbReference type="PANTHER" id="PTHR30024">
    <property type="entry name" value="ALIPHATIC SULFONATES-BINDING PROTEIN-RELATED"/>
    <property type="match status" value="1"/>
</dbReference>
<organism evidence="4 5">
    <name type="scientific">Nocardioides hwasunensis</name>
    <dbReference type="NCBI Taxonomy" id="397258"/>
    <lineage>
        <taxon>Bacteria</taxon>
        <taxon>Bacillati</taxon>
        <taxon>Actinomycetota</taxon>
        <taxon>Actinomycetes</taxon>
        <taxon>Propionibacteriales</taxon>
        <taxon>Nocardioidaceae</taxon>
        <taxon>Nocardioides</taxon>
    </lineage>
</organism>
<feature type="signal peptide" evidence="2">
    <location>
        <begin position="1"/>
        <end position="28"/>
    </location>
</feature>
<keyword evidence="2" id="KW-0732">Signal</keyword>
<gene>
    <name evidence="4" type="ORF">IEZ25_05775</name>
</gene>
<reference evidence="4 5" key="1">
    <citation type="submission" date="2020-09" db="EMBL/GenBank/DDBJ databases">
        <title>novel species in genus Nocardioides.</title>
        <authorList>
            <person name="Zhang G."/>
        </authorList>
    </citation>
    <scope>NUCLEOTIDE SEQUENCE [LARGE SCALE GENOMIC DNA]</scope>
    <source>
        <strain evidence="4 5">19197</strain>
    </source>
</reference>
<dbReference type="InterPro" id="IPR001638">
    <property type="entry name" value="Solute-binding_3/MltF_N"/>
</dbReference>
<dbReference type="Pfam" id="PF09084">
    <property type="entry name" value="NMT1"/>
    <property type="match status" value="1"/>
</dbReference>
<protein>
    <submittedName>
        <fullName evidence="4">ABC transporter substrate-binding protein</fullName>
    </submittedName>
</protein>
<name>A0ABR8MDS3_9ACTN</name>
<feature type="domain" description="Solute-binding protein family 3/N-terminal" evidence="3">
    <location>
        <begin position="43"/>
        <end position="262"/>
    </location>
</feature>
<proteinExistence type="inferred from homology"/>
<evidence type="ECO:0000256" key="2">
    <source>
        <dbReference type="SAM" id="SignalP"/>
    </source>
</evidence>
<dbReference type="SUPFAM" id="SSF53850">
    <property type="entry name" value="Periplasmic binding protein-like II"/>
    <property type="match status" value="1"/>
</dbReference>
<feature type="chain" id="PRO_5047524840" evidence="2">
    <location>
        <begin position="29"/>
        <end position="337"/>
    </location>
</feature>
<dbReference type="Proteomes" id="UP000649289">
    <property type="component" value="Unassembled WGS sequence"/>
</dbReference>
<dbReference type="RefSeq" id="WP_191198445.1">
    <property type="nucleotide sequence ID" value="NZ_BAAAPA010000003.1"/>
</dbReference>
<dbReference type="PANTHER" id="PTHR30024:SF48">
    <property type="entry name" value="ABC TRANSPORTER SUBSTRATE-BINDING PROTEIN"/>
    <property type="match status" value="1"/>
</dbReference>
<sequence length="337" mass="34665">MHTSLLRARNMAAVAVAGALLLGTSACSDDASADAASGGGDRTLNVGQLGASKVTEALLDAAGEADDLGYTVEYSLFPTGGGGFMEAVPSGSVDVALMADTPPIFGQVAGVETKVVGVQTSVVDGASTVEVFAGKDSGIESAADLAGKKVALTEGTILQYTVVKALEEEGLSYKDITPVNLPPADAITAYQSGDVDAVAALGPQLAQLTAAGDAVVADGVGTTTGYQYAVATSAALDDEQKVDDITDYLQRVGRAQAWAADHQDEWAAKYAEVTGLPVEIAQILVERESYEWLPIDDSVIAAQQAQADAYTDLGLIQTDLDVAQEFDDRLNDTLAGR</sequence>
<dbReference type="EMBL" id="JACXYY010000002">
    <property type="protein sequence ID" value="MBD3914117.1"/>
    <property type="molecule type" value="Genomic_DNA"/>
</dbReference>
<comment type="caution">
    <text evidence="4">The sequence shown here is derived from an EMBL/GenBank/DDBJ whole genome shotgun (WGS) entry which is preliminary data.</text>
</comment>
<comment type="similarity">
    <text evidence="1">Belongs to the bacterial solute-binding protein SsuA/TauA family.</text>
</comment>
<dbReference type="InterPro" id="IPR015168">
    <property type="entry name" value="SsuA/THI5"/>
</dbReference>
<evidence type="ECO:0000313" key="4">
    <source>
        <dbReference type="EMBL" id="MBD3914117.1"/>
    </source>
</evidence>
<dbReference type="Gene3D" id="3.40.190.10">
    <property type="entry name" value="Periplasmic binding protein-like II"/>
    <property type="match status" value="2"/>
</dbReference>
<dbReference type="SMART" id="SM00062">
    <property type="entry name" value="PBPb"/>
    <property type="match status" value="1"/>
</dbReference>
<evidence type="ECO:0000256" key="1">
    <source>
        <dbReference type="ARBA" id="ARBA00010742"/>
    </source>
</evidence>
<accession>A0ABR8MDS3</accession>